<dbReference type="PANTHER" id="PTHR43319:SF3">
    <property type="entry name" value="BETA-LACTAMASE-RELATED DOMAIN-CONTAINING PROTEIN"/>
    <property type="match status" value="1"/>
</dbReference>
<evidence type="ECO:0000313" key="2">
    <source>
        <dbReference type="EMBL" id="TGO50068.1"/>
    </source>
</evidence>
<dbReference type="PANTHER" id="PTHR43319">
    <property type="entry name" value="BETA-LACTAMASE-RELATED"/>
    <property type="match status" value="1"/>
</dbReference>
<accession>A0A4Z1HLX6</accession>
<dbReference type="SUPFAM" id="SSF56601">
    <property type="entry name" value="beta-lactamase/transpeptidase-like"/>
    <property type="match status" value="1"/>
</dbReference>
<sequence>MVEARISIWLSCVEIRFSCRPIVRKTTGKTLKDLVAEEIAGALGVDFEIGASAKNWHRISPLVFPASKAGLAQTDTSSISAKIFGNPSLDLSVVDSPDWREAELGSGDVYGNELSIATILSCISLGGEANRVRLLLNETIDLIFQKQSKGIDLVTGQNLRFGIGFGLSGNDTELKWLPEERVCMWGGYGGSIAIMDLERSLTISYTMNKLDNVGLGSHRTKVYVGAIYNAIGV</sequence>
<evidence type="ECO:0000313" key="3">
    <source>
        <dbReference type="Proteomes" id="UP000297452"/>
    </source>
</evidence>
<organism evidence="2 3">
    <name type="scientific">Botryotinia narcissicola</name>
    <dbReference type="NCBI Taxonomy" id="278944"/>
    <lineage>
        <taxon>Eukaryota</taxon>
        <taxon>Fungi</taxon>
        <taxon>Dikarya</taxon>
        <taxon>Ascomycota</taxon>
        <taxon>Pezizomycotina</taxon>
        <taxon>Leotiomycetes</taxon>
        <taxon>Helotiales</taxon>
        <taxon>Sclerotiniaceae</taxon>
        <taxon>Botryotinia</taxon>
    </lineage>
</organism>
<dbReference type="EMBL" id="PQXJ01000407">
    <property type="protein sequence ID" value="TGO50068.1"/>
    <property type="molecule type" value="Genomic_DNA"/>
</dbReference>
<dbReference type="Proteomes" id="UP000297452">
    <property type="component" value="Unassembled WGS sequence"/>
</dbReference>
<dbReference type="Gene3D" id="3.40.710.10">
    <property type="entry name" value="DD-peptidase/beta-lactamase superfamily"/>
    <property type="match status" value="1"/>
</dbReference>
<dbReference type="OrthoDB" id="5946976at2759"/>
<comment type="caution">
    <text evidence="2">The sequence shown here is derived from an EMBL/GenBank/DDBJ whole genome shotgun (WGS) entry which is preliminary data.</text>
</comment>
<dbReference type="InterPro" id="IPR052907">
    <property type="entry name" value="Beta-lactamase/esterase"/>
</dbReference>
<feature type="domain" description="Beta-lactamase-related" evidence="1">
    <location>
        <begin position="22"/>
        <end position="212"/>
    </location>
</feature>
<reference evidence="2 3" key="1">
    <citation type="submission" date="2017-12" db="EMBL/GenBank/DDBJ databases">
        <title>Comparative genomics of Botrytis spp.</title>
        <authorList>
            <person name="Valero-Jimenez C.A."/>
            <person name="Tapia P."/>
            <person name="Veloso J."/>
            <person name="Silva-Moreno E."/>
            <person name="Staats M."/>
            <person name="Valdes J.H."/>
            <person name="Van Kan J.A.L."/>
        </authorList>
    </citation>
    <scope>NUCLEOTIDE SEQUENCE [LARGE SCALE GENOMIC DNA]</scope>
    <source>
        <strain evidence="2 3">MUCL2120</strain>
    </source>
</reference>
<dbReference type="AlphaFoldDB" id="A0A4Z1HLX6"/>
<name>A0A4Z1HLX6_9HELO</name>
<keyword evidence="3" id="KW-1185">Reference proteome</keyword>
<proteinExistence type="predicted"/>
<dbReference type="InterPro" id="IPR001466">
    <property type="entry name" value="Beta-lactam-related"/>
</dbReference>
<dbReference type="InterPro" id="IPR012338">
    <property type="entry name" value="Beta-lactam/transpept-like"/>
</dbReference>
<evidence type="ECO:0000259" key="1">
    <source>
        <dbReference type="Pfam" id="PF00144"/>
    </source>
</evidence>
<dbReference type="STRING" id="278944.A0A4Z1HLX6"/>
<protein>
    <recommendedName>
        <fullName evidence="1">Beta-lactamase-related domain-containing protein</fullName>
    </recommendedName>
</protein>
<gene>
    <name evidence="2" type="ORF">BOTNAR_0407g00070</name>
</gene>
<dbReference type="Pfam" id="PF00144">
    <property type="entry name" value="Beta-lactamase"/>
    <property type="match status" value="1"/>
</dbReference>